<sequence length="90" mass="9582">MALSFVTEPDGDAGHVTATARLCLTEDRDRLVPDTDPDARWLYCVPGQPISRAEAERYGLLGESPEGGADAETKQAPPAANKARGRSADK</sequence>
<proteinExistence type="predicted"/>
<dbReference type="RefSeq" id="WP_386197144.1">
    <property type="nucleotide sequence ID" value="NZ_JBHSBC010000067.1"/>
</dbReference>
<feature type="region of interest" description="Disordered" evidence="1">
    <location>
        <begin position="60"/>
        <end position="90"/>
    </location>
</feature>
<protein>
    <submittedName>
        <fullName evidence="2">Uncharacterized protein</fullName>
    </submittedName>
</protein>
<evidence type="ECO:0000313" key="3">
    <source>
        <dbReference type="Proteomes" id="UP001595698"/>
    </source>
</evidence>
<evidence type="ECO:0000256" key="1">
    <source>
        <dbReference type="SAM" id="MobiDB-lite"/>
    </source>
</evidence>
<dbReference type="Proteomes" id="UP001595698">
    <property type="component" value="Unassembled WGS sequence"/>
</dbReference>
<dbReference type="EMBL" id="JBHSBC010000067">
    <property type="protein sequence ID" value="MFC3986796.1"/>
    <property type="molecule type" value="Genomic_DNA"/>
</dbReference>
<keyword evidence="3" id="KW-1185">Reference proteome</keyword>
<accession>A0ABV8FFT2</accession>
<reference evidence="3" key="1">
    <citation type="journal article" date="2019" name="Int. J. Syst. Evol. Microbiol.">
        <title>The Global Catalogue of Microorganisms (GCM) 10K type strain sequencing project: providing services to taxonomists for standard genome sequencing and annotation.</title>
        <authorList>
            <consortium name="The Broad Institute Genomics Platform"/>
            <consortium name="The Broad Institute Genome Sequencing Center for Infectious Disease"/>
            <person name="Wu L."/>
            <person name="Ma J."/>
        </authorList>
    </citation>
    <scope>NUCLEOTIDE SEQUENCE [LARGE SCALE GENOMIC DNA]</scope>
    <source>
        <strain evidence="3">TBRC 7912</strain>
    </source>
</reference>
<gene>
    <name evidence="2" type="ORF">ACFOYY_42170</name>
</gene>
<name>A0ABV8FFT2_9ACTN</name>
<organism evidence="2 3">
    <name type="scientific">Streptosporangium jomthongense</name>
    <dbReference type="NCBI Taxonomy" id="1193683"/>
    <lineage>
        <taxon>Bacteria</taxon>
        <taxon>Bacillati</taxon>
        <taxon>Actinomycetota</taxon>
        <taxon>Actinomycetes</taxon>
        <taxon>Streptosporangiales</taxon>
        <taxon>Streptosporangiaceae</taxon>
        <taxon>Streptosporangium</taxon>
    </lineage>
</organism>
<evidence type="ECO:0000313" key="2">
    <source>
        <dbReference type="EMBL" id="MFC3986796.1"/>
    </source>
</evidence>
<comment type="caution">
    <text evidence="2">The sequence shown here is derived from an EMBL/GenBank/DDBJ whole genome shotgun (WGS) entry which is preliminary data.</text>
</comment>